<dbReference type="InterPro" id="IPR023772">
    <property type="entry name" value="DNA-bd_HTH_TetR-type_CS"/>
</dbReference>
<dbReference type="Gene3D" id="1.10.10.60">
    <property type="entry name" value="Homeodomain-like"/>
    <property type="match status" value="1"/>
</dbReference>
<organism evidence="4 5">
    <name type="scientific">Prauserella flavalba</name>
    <dbReference type="NCBI Taxonomy" id="1477506"/>
    <lineage>
        <taxon>Bacteria</taxon>
        <taxon>Bacillati</taxon>
        <taxon>Actinomycetota</taxon>
        <taxon>Actinomycetes</taxon>
        <taxon>Pseudonocardiales</taxon>
        <taxon>Pseudonocardiaceae</taxon>
        <taxon>Prauserella</taxon>
    </lineage>
</organism>
<accession>A0A318LAB4</accession>
<evidence type="ECO:0000313" key="4">
    <source>
        <dbReference type="EMBL" id="PXY18405.1"/>
    </source>
</evidence>
<evidence type="ECO:0000259" key="3">
    <source>
        <dbReference type="PROSITE" id="PS50977"/>
    </source>
</evidence>
<keyword evidence="1 2" id="KW-0238">DNA-binding</keyword>
<comment type="caution">
    <text evidence="4">The sequence shown here is derived from an EMBL/GenBank/DDBJ whole genome shotgun (WGS) entry which is preliminary data.</text>
</comment>
<feature type="DNA-binding region" description="H-T-H motif" evidence="2">
    <location>
        <begin position="11"/>
        <end position="30"/>
    </location>
</feature>
<dbReference type="PROSITE" id="PS50977">
    <property type="entry name" value="HTH_TETR_2"/>
    <property type="match status" value="1"/>
</dbReference>
<dbReference type="InterPro" id="IPR036271">
    <property type="entry name" value="Tet_transcr_reg_TetR-rel_C_sf"/>
</dbReference>
<evidence type="ECO:0000256" key="1">
    <source>
        <dbReference type="ARBA" id="ARBA00023125"/>
    </source>
</evidence>
<dbReference type="InterPro" id="IPR001647">
    <property type="entry name" value="HTH_TetR"/>
</dbReference>
<dbReference type="PROSITE" id="PS01081">
    <property type="entry name" value="HTH_TETR_1"/>
    <property type="match status" value="1"/>
</dbReference>
<dbReference type="PANTHER" id="PTHR43479">
    <property type="entry name" value="ACREF/ENVCD OPERON REPRESSOR-RELATED"/>
    <property type="match status" value="1"/>
</dbReference>
<dbReference type="SUPFAM" id="SSF48498">
    <property type="entry name" value="Tetracyclin repressor-like, C-terminal domain"/>
    <property type="match status" value="1"/>
</dbReference>
<evidence type="ECO:0000256" key="2">
    <source>
        <dbReference type="PROSITE-ProRule" id="PRU00335"/>
    </source>
</evidence>
<feature type="domain" description="HTH tetR-type" evidence="3">
    <location>
        <begin position="1"/>
        <end position="48"/>
    </location>
</feature>
<dbReference type="GO" id="GO:0003677">
    <property type="term" value="F:DNA binding"/>
    <property type="evidence" value="ECO:0007669"/>
    <property type="project" value="UniProtKB-UniRule"/>
</dbReference>
<dbReference type="InterPro" id="IPR009057">
    <property type="entry name" value="Homeodomain-like_sf"/>
</dbReference>
<dbReference type="InterPro" id="IPR050624">
    <property type="entry name" value="HTH-type_Tx_Regulator"/>
</dbReference>
<dbReference type="SUPFAM" id="SSF46689">
    <property type="entry name" value="Homeodomain-like"/>
    <property type="match status" value="1"/>
</dbReference>
<dbReference type="Proteomes" id="UP000247892">
    <property type="component" value="Unassembled WGS sequence"/>
</dbReference>
<dbReference type="Pfam" id="PF00440">
    <property type="entry name" value="TetR_N"/>
    <property type="match status" value="1"/>
</dbReference>
<keyword evidence="5" id="KW-1185">Reference proteome</keyword>
<evidence type="ECO:0000313" key="5">
    <source>
        <dbReference type="Proteomes" id="UP000247892"/>
    </source>
</evidence>
<dbReference type="AlphaFoldDB" id="A0A318LAB4"/>
<gene>
    <name evidence="4" type="ORF">BA062_35400</name>
</gene>
<dbReference type="EMBL" id="MASU01000021">
    <property type="protein sequence ID" value="PXY18405.1"/>
    <property type="molecule type" value="Genomic_DNA"/>
</dbReference>
<reference evidence="4 5" key="1">
    <citation type="submission" date="2016-07" db="EMBL/GenBank/DDBJ databases">
        <title>Draft genome sequence of Prauserella sp. YIM 121212, isolated from alkaline soil.</title>
        <authorList>
            <person name="Ruckert C."/>
            <person name="Albersmeier A."/>
            <person name="Jiang C.-L."/>
            <person name="Jiang Y."/>
            <person name="Kalinowski J."/>
            <person name="Schneider O."/>
            <person name="Winkler A."/>
            <person name="Zotchev S.B."/>
        </authorList>
    </citation>
    <scope>NUCLEOTIDE SEQUENCE [LARGE SCALE GENOMIC DNA]</scope>
    <source>
        <strain evidence="4 5">YIM 121212</strain>
    </source>
</reference>
<name>A0A318LAB4_9PSEU</name>
<proteinExistence type="predicted"/>
<protein>
    <submittedName>
        <fullName evidence="4">TetR family transcriptional regulator</fullName>
    </submittedName>
</protein>
<dbReference type="Gene3D" id="1.10.357.10">
    <property type="entry name" value="Tetracycline Repressor, domain 2"/>
    <property type="match status" value="1"/>
</dbReference>
<dbReference type="PANTHER" id="PTHR43479:SF11">
    <property type="entry name" value="ACREF_ENVCD OPERON REPRESSOR-RELATED"/>
    <property type="match status" value="1"/>
</dbReference>
<sequence>MFARDGYVAATMSSVATEAGLSLGGLYRYFSNKEDVFESLIGDIHEELYRASGAEHDFAENPYDALLDANRGYLDHYYSNRDVMRALIEAANVDARFRDFWFKMRDRHIDRFVEALREQHGIEKIDGLPARLAAEAAACMVEQSAYVWYAHEELRTETVPVEDAARLVTHAWHNMFFRG</sequence>